<feature type="repeat" description="ANK" evidence="9">
    <location>
        <begin position="694"/>
        <end position="726"/>
    </location>
</feature>
<dbReference type="SUPFAM" id="SSF48403">
    <property type="entry name" value="Ankyrin repeat"/>
    <property type="match status" value="3"/>
</dbReference>
<dbReference type="SMART" id="SM00218">
    <property type="entry name" value="ZU5"/>
    <property type="match status" value="1"/>
</dbReference>
<feature type="compositionally biased region" description="Polar residues" evidence="10">
    <location>
        <begin position="2923"/>
        <end position="2934"/>
    </location>
</feature>
<feature type="region of interest" description="Disordered" evidence="10">
    <location>
        <begin position="1700"/>
        <end position="1750"/>
    </location>
</feature>
<dbReference type="InterPro" id="IPR000906">
    <property type="entry name" value="ZU5_dom"/>
</dbReference>
<feature type="repeat" description="ANK" evidence="9">
    <location>
        <begin position="96"/>
        <end position="128"/>
    </location>
</feature>
<feature type="repeat" description="ANK" evidence="9">
    <location>
        <begin position="760"/>
        <end position="792"/>
    </location>
</feature>
<dbReference type="Gene3D" id="2.60.220.30">
    <property type="match status" value="3"/>
</dbReference>
<feature type="repeat" description="ANK" evidence="9">
    <location>
        <begin position="562"/>
        <end position="594"/>
    </location>
</feature>
<feature type="region of interest" description="Disordered" evidence="10">
    <location>
        <begin position="2317"/>
        <end position="2337"/>
    </location>
</feature>
<feature type="repeat" description="ANK" evidence="9">
    <location>
        <begin position="496"/>
        <end position="528"/>
    </location>
</feature>
<feature type="region of interest" description="Disordered" evidence="10">
    <location>
        <begin position="2252"/>
        <end position="2297"/>
    </location>
</feature>
<dbReference type="SMART" id="SM00005">
    <property type="entry name" value="DEATH"/>
    <property type="match status" value="1"/>
</dbReference>
<proteinExistence type="predicted"/>
<feature type="repeat" description="ANK" evidence="9">
    <location>
        <begin position="331"/>
        <end position="363"/>
    </location>
</feature>
<dbReference type="InterPro" id="IPR040745">
    <property type="entry name" value="Ankyrin_UPA"/>
</dbReference>
<feature type="region of interest" description="Disordered" evidence="10">
    <location>
        <begin position="1968"/>
        <end position="2020"/>
    </location>
</feature>
<accession>A0A8B9ID09</accession>
<dbReference type="Gene3D" id="1.10.533.10">
    <property type="entry name" value="Death Domain, Fas"/>
    <property type="match status" value="1"/>
</dbReference>
<dbReference type="FunFam" id="1.25.40.20:FF:000002">
    <property type="entry name" value="Ankyrin-2 isoform 2"/>
    <property type="match status" value="1"/>
</dbReference>
<sequence length="3810" mass="421088">LTQSEDLGALAKVSVLGLAGMELTFPAASDTNASYLRAARAGNLEKALDYLKSGVDINISNQNGLNALHLASKEGHVEVVSELIQRGASVDAATKKGNTALHIASLAGQAEVVKVLVTNRANVNAQSQNGFTPLYMAAQENHLEVVKFLLDNGASQSLATEDGFTPLAVALQQGHDQVVSLLLENDTKGKVRLPALHIAARKDDTKAAALLLQNDHNADVESKMMVNRTTESGFTPLHIAAHYGNINVATLLLNRGAAVDFTARNDITPLHVASKRGNANMVKLLLDRGAKIDAKTRDGLTPLHCGARSGHEQVVEMLLDRGAPILSKTKNGLSPLHMATQGDHLNCVQLLIQHNVPVDDVTNDYLTALHVAAHCGHYKVAKVLLDKKANPNAKALNGFTPLHIACKKNRIKVMELLLKHGASIQAVTESGLTPIHVAAFMGHVNIVSQLMHHGASPNTTNVRGETALHMAARAGQTEVVRYLVQNGAQVEAKAKDDQTPLHISARLGKADIVQQLLQQGASPNAATTSGYTPLHLSAREGHEDVASVLLDHGASLAIITKKGFTPLHVAAKYGKIEVANLLLQKNASPDASGKSGLTPLHVAAHYDNQKVALLLLDQGASPHASAKNGYTPLHIAAKKNQMDIATTLLEYGADANAVTRQGIAPVHLASQDGHVDMVSLLLSRNANVNLSNKSGLTPLHLAAQEDRVNVAEVLVNQGAAVDSQTKMGYTPLHVGCHYGNIKIVNFLLQHSAKVNAKTKNGYTPLHQAAQQGHTHIINVLLQHGAAPNELTVNGNTALAIAKRLGYISVVDTLKVVTEETMTTITVTEKHKMNVPETMNEVLDMSDDEGEDAMTGDTDKYLGPQDLKELGDDSLPAEGYMGFSLGARSASLRSFSSDRSYTLNRSSYARDSMMIEELLVPAKDQVCAASLFDSDSLRHYSWAADTLDNVNLVSSPIHSGFLVSFMVDARGGSMRGSRHHGMRIIIPPRKCTAPTRITCRLVKRHKLASPPPMVEGEGLASRLVEMGPAGAQFLGKLHLPKTPPPLNEGESMVSRILQLGPQGTKFIGPVIVEIPHFGSMRGKERELIVLRSENGETWKEHQYDSKHEDLTEILNGMDEELDSVEELEKKRICRIVTKDFPQYFAVVSRIKQESNQIGPEGGVLSSTTVPRVQASFPEGALTKRIRVGLQAQPVPEEIVKKVLGNKATFSPIVTVEPRRRKFHKPITMTIPVPPPSGEGVTNGYKGDTTPSLRLLCSITGGTSPAQWEDITGTTPLTFSNDCVSFTTNVSARFWLADCHQVLETVGLATQLYRELICVPYMAKFVIFAKLNDPVESNLRCFCMTDDKVDKTLEQQENFEEVARSKDIEVLEGKPIYVDCYGNLAPLTKGGQQLVFNFYAFKENRLPFSIKVRDTSQEPCGRLSFLKEPKTTKGLPQTAVCNLNITLPAQKKETESDQDDEPPYNRTSSPIKSSLFLTPSALKLSTPSSLSSSQEILKDVAEMKEDLIRMTAILQTDVAEDKPFQPEIPKEGRIDDEEPFKIVEKVKEDLVKVSEILKKDVCLESKGSAKVSKSDQGHLSEDDWVEFSTEEIDEARQQALTTPISVPEKVQIKTKTMSEKDYNLSKVIDYLANDIGSSSLTNIKYKFEEGKKEGEERQKRILKPAIALQEHKLKMPPASMRPSTSEKELCKIADSFFGTDTILESPDDFSQHDQDKSPLSDSGFETRSEKTPSAPQSAESTGPKPLFHDVPIPPVITETRTEVVHVIRSYEPSSEEIPEQKAEELPASKPAPTFMELEQKPAGSIKEKVKAFQMKASSSEEDDHKCVLSKGVRVKEETHITTTTRMVYHKPPCTESTSERIEETMSVHDIMKAFQSGRDPSKELAGLFEHKSSVTSDVSKSAETSPQHAEKDSKMKPKLERIIEVHIEKGNQAEPTEVIIRETKKHPEKEMYVYQKDLPRGDINLKELEKHDAFPCSDEQGQQEEEELTAEESLPSYLESSRVNTPVSQEEDSRPSSAQLMSDDSYKTLKLLSQHSIEYHDDELSELRGESYRFAEKMLLSEKLDVSHSDTEESVTDHALPLSAELQGSDKRCREKVATAPKKEILSKIYKDVSENGVGKMSKDDHYDKVTVLHYTGDVSSPKHAMWMRFTEDRLDRGREKLIYEDRVDRTVKEAEEKLTEVSQFFRDKTEKLNDELQSPEKKQHKRNGKEIHSSQSSASSSPEKVLLSELPASGDEWSKVKQYAHDGKCFPKVDERKVSSLPSSPEKRIFVQPAEDSKQTMEHKGSAQQTGVPEVSQTGFQLKQSKLSSIRLKFEQSISPRSKDLTQEEKKLDSQSKIPVKKLQESKLPVYQFYSREKHAKQVELVDGSTALQKEVKIQEDFVPGKGKAIEDFCASETQKQRTEMSKSVPEYFSELQTKDLVYGSDSTKGHWDKKIYRTWESPGTSNHKTQKEKLSHVLVPDTVKENHVDHVEAKTDKESEFITVTEHKLAANGIHSEEVKELTVKSPSKKVLYREFVVREGEHNGEVADKMSKRKEEIAVSHIPVRIVEEKRAMLDGVYQLSAKVSQSAVIKEKVERQIDYVEDDQIKHSEIRKVTKQQSSIGLSPPVEETELSPSKSPDSLEFSPGKESPLSDLVDPSASDYLNKVAPLVSTEGVKEIKTLPVYVKTRGTFYTARHPEDDTLEQVSFIDSSGKSPLTPETPSSEEVSYEFTSKTPDSLIAYIPGKPSPIPEVSEESEEEAEAKSTSVKQAEVEEPQTDKSLPNHINKDSNKRPKGNRVAYIEFPPPPPLDADQGEAKKKPHYSTESEMEMTEVNLQDEHDKYQLAEPVIRVQPPSPVPPGADVSDSSDDESLYQPVPLKKYTFKLKELEDDQKETSKPRAPEKVEKQKELGHPTSGKPSEFDVGLDSPQNDVVQNGNNNDQSVTECSIATTAEFSHDTDATEIDSLDGYDLQDEDDGLTESDSKLAGPAVETKKDVWTTEGILKQTDRCFSQSKLEVIEEEGKVGPEEDKVPSKGPASEKAGDKSEQKSGAQFFTLEGRHPDRTVFPDSYFSYKVDEEFATPFKTVATKSLDFDPWSNNRGDDEVFETKSRDDEAKPFGLAVEDRSQATTPDTTPARTPTDESTPTSEPNPFPFHEGKMFEMTRSGAIDMSKRDFVEERLQFFQIGEHTSEGKSGDKGEGDKSTVTAITQPQAGDNTVETNLERPVETTADEHKPIIQASGDCMEQTLGKVIASSASSQTSCRQTENTEFPKDNFNNNNNLDSSAVPTDDITCNVVLKEHSEPKCSLQKANQAKSTSGKGTGTTQGHRVRDKQKAHGEQQKSTELVGTRGKSKLPVKASSVKDVLPQNNVQSNAGSKVRRAIKPDKAKQDNSPPCLEARSRIPVKNTHRSNLARKPAALPKQEQVEKEKTKQLPSKLPVKVRSTSVTMTTVKVRKNQLREVCKHSIEYFKGISGETLKLVDRLSDEEKKMQSEVSDDEEDSTSRNTSLSEATQVYQPSITSKSARDMRTEAASIKSKIEKADSERRRSKRTELARELNFSVDEINQIRVENPNSLIAQSFMLLKKWVTRDGKNATSNPNVLSSLGYPSIQVELETPTGLRFVPPTPFHQDDFFSDTSSLESPLRTPSRLSDVVVTSQGHVDGTAATPPVVTEEDTSLDDSKLDFSVPREGTPKDISVGQSQLEEVDLKDYPRYLGSYGGIPKDAKQKQSEETSKTGIRTEQPEREKSGSDEEMMEEKFKSLFEDIHLEEGAESEEMTEEKVWSILKGVQQAEREMSSITGWQTDSSSVTEPPTSGRRIGGSLLDRLDDR</sequence>
<keyword evidence="14" id="KW-1185">Reference proteome</keyword>
<dbReference type="Gene3D" id="2.60.40.2660">
    <property type="match status" value="1"/>
</dbReference>
<evidence type="ECO:0000313" key="14">
    <source>
        <dbReference type="Proteomes" id="UP000694426"/>
    </source>
</evidence>
<keyword evidence="8" id="KW-0206">Cytoskeleton</keyword>
<feature type="compositionally biased region" description="Basic and acidic residues" evidence="10">
    <location>
        <begin position="2187"/>
        <end position="2200"/>
    </location>
</feature>
<dbReference type="Pfam" id="PF00531">
    <property type="entry name" value="Death"/>
    <property type="match status" value="1"/>
</dbReference>
<dbReference type="PANTHER" id="PTHR24123:SF74">
    <property type="entry name" value="ANKYRIN 3"/>
    <property type="match status" value="1"/>
</dbReference>
<feature type="region of interest" description="Disordered" evidence="10">
    <location>
        <begin position="1448"/>
        <end position="1470"/>
    </location>
</feature>
<feature type="compositionally biased region" description="Low complexity" evidence="10">
    <location>
        <begin position="3109"/>
        <end position="3130"/>
    </location>
</feature>
<dbReference type="PROSITE" id="PS51145">
    <property type="entry name" value="ZU5"/>
    <property type="match status" value="2"/>
</dbReference>
<reference evidence="13" key="2">
    <citation type="submission" date="2025-09" db="UniProtKB">
        <authorList>
            <consortium name="Ensembl"/>
        </authorList>
    </citation>
    <scope>IDENTIFICATION</scope>
</reference>
<feature type="domain" description="ZU5" evidence="12">
    <location>
        <begin position="960"/>
        <end position="1148"/>
    </location>
</feature>
<comment type="subcellular location">
    <subcellularLocation>
        <location evidence="1">Cytoplasm</location>
        <location evidence="1">Cytoskeleton</location>
    </subcellularLocation>
    <subcellularLocation>
        <location evidence="2">Membrane</location>
    </subcellularLocation>
</comment>
<dbReference type="Pfam" id="PF00791">
    <property type="entry name" value="ZU5"/>
    <property type="match status" value="2"/>
</dbReference>
<feature type="repeat" description="ANK" evidence="9">
    <location>
        <begin position="727"/>
        <end position="759"/>
    </location>
</feature>
<feature type="compositionally biased region" description="Basic and acidic residues" evidence="10">
    <location>
        <begin position="3081"/>
        <end position="3107"/>
    </location>
</feature>
<name>A0A8B9ID09_9AVES</name>
<evidence type="ECO:0000256" key="8">
    <source>
        <dbReference type="ARBA" id="ARBA00023212"/>
    </source>
</evidence>
<feature type="repeat" description="ANK" evidence="9">
    <location>
        <begin position="661"/>
        <end position="693"/>
    </location>
</feature>
<keyword evidence="7" id="KW-0472">Membrane</keyword>
<feature type="region of interest" description="Disordered" evidence="10">
    <location>
        <begin position="3774"/>
        <end position="3810"/>
    </location>
</feature>
<feature type="compositionally biased region" description="Basic and acidic residues" evidence="10">
    <location>
        <begin position="2320"/>
        <end position="2333"/>
    </location>
</feature>
<feature type="repeat" description="ANK" evidence="9">
    <location>
        <begin position="162"/>
        <end position="185"/>
    </location>
</feature>
<dbReference type="InterPro" id="IPR002110">
    <property type="entry name" value="Ankyrin_rpt"/>
</dbReference>
<evidence type="ECO:0000256" key="7">
    <source>
        <dbReference type="ARBA" id="ARBA00023136"/>
    </source>
</evidence>
<keyword evidence="3" id="KW-0963">Cytoplasm</keyword>
<dbReference type="PROSITE" id="PS50088">
    <property type="entry name" value="ANK_REPEAT"/>
    <property type="match status" value="21"/>
</dbReference>
<feature type="repeat" description="ANK" evidence="9">
    <location>
        <begin position="397"/>
        <end position="429"/>
    </location>
</feature>
<dbReference type="SUPFAM" id="SSF47986">
    <property type="entry name" value="DEATH domain"/>
    <property type="match status" value="1"/>
</dbReference>
<feature type="repeat" description="ANK" evidence="9">
    <location>
        <begin position="529"/>
        <end position="561"/>
    </location>
</feature>
<feature type="compositionally biased region" description="Basic and acidic residues" evidence="10">
    <location>
        <begin position="3517"/>
        <end position="3531"/>
    </location>
</feature>
<evidence type="ECO:0000256" key="2">
    <source>
        <dbReference type="ARBA" id="ARBA00004370"/>
    </source>
</evidence>
<feature type="compositionally biased region" description="Acidic residues" evidence="10">
    <location>
        <begin position="1979"/>
        <end position="1988"/>
    </location>
</feature>
<feature type="compositionally biased region" description="Polar residues" evidence="10">
    <location>
        <begin position="2690"/>
        <end position="2716"/>
    </location>
</feature>
<feature type="region of interest" description="Disordered" evidence="10">
    <location>
        <begin position="3697"/>
        <end position="3737"/>
    </location>
</feature>
<evidence type="ECO:0000256" key="9">
    <source>
        <dbReference type="PROSITE-ProRule" id="PRU00023"/>
    </source>
</evidence>
<dbReference type="InterPro" id="IPR000488">
    <property type="entry name" value="Death_dom"/>
</dbReference>
<evidence type="ECO:0000256" key="4">
    <source>
        <dbReference type="ARBA" id="ARBA00022553"/>
    </source>
</evidence>
<feature type="compositionally biased region" description="Basic and acidic residues" evidence="10">
    <location>
        <begin position="2874"/>
        <end position="2892"/>
    </location>
</feature>
<feature type="repeat" description="ANK" evidence="9">
    <location>
        <begin position="265"/>
        <end position="297"/>
    </location>
</feature>
<dbReference type="Pfam" id="PF12796">
    <property type="entry name" value="Ank_2"/>
    <property type="match status" value="7"/>
</dbReference>
<feature type="compositionally biased region" description="Acidic residues" evidence="10">
    <location>
        <begin position="2941"/>
        <end position="2960"/>
    </location>
</feature>
<feature type="compositionally biased region" description="Polar residues" evidence="10">
    <location>
        <begin position="3347"/>
        <end position="3356"/>
    </location>
</feature>
<feature type="compositionally biased region" description="Low complexity" evidence="10">
    <location>
        <begin position="2910"/>
        <end position="2922"/>
    </location>
</feature>
<feature type="region of interest" description="Disordered" evidence="10">
    <location>
        <begin position="3235"/>
        <end position="3268"/>
    </location>
</feature>
<feature type="repeat" description="ANK" evidence="9">
    <location>
        <begin position="298"/>
        <end position="330"/>
    </location>
</feature>
<organism evidence="13 14">
    <name type="scientific">Anser brachyrhynchus</name>
    <name type="common">Pink-footed goose</name>
    <dbReference type="NCBI Taxonomy" id="132585"/>
    <lineage>
        <taxon>Eukaryota</taxon>
        <taxon>Metazoa</taxon>
        <taxon>Chordata</taxon>
        <taxon>Craniata</taxon>
        <taxon>Vertebrata</taxon>
        <taxon>Euteleostomi</taxon>
        <taxon>Archelosauria</taxon>
        <taxon>Archosauria</taxon>
        <taxon>Dinosauria</taxon>
        <taxon>Saurischia</taxon>
        <taxon>Theropoda</taxon>
        <taxon>Coelurosauria</taxon>
        <taxon>Aves</taxon>
        <taxon>Neognathae</taxon>
        <taxon>Galloanserae</taxon>
        <taxon>Anseriformes</taxon>
        <taxon>Anatidae</taxon>
        <taxon>Anserinae</taxon>
        <taxon>Anser</taxon>
    </lineage>
</organism>
<feature type="compositionally biased region" description="Polar residues" evidence="10">
    <location>
        <begin position="3484"/>
        <end position="3503"/>
    </location>
</feature>
<dbReference type="PRINTS" id="PR01415">
    <property type="entry name" value="ANKYRIN"/>
</dbReference>
<dbReference type="GO" id="GO:0007165">
    <property type="term" value="P:signal transduction"/>
    <property type="evidence" value="ECO:0007669"/>
    <property type="project" value="InterPro"/>
</dbReference>
<feature type="compositionally biased region" description="Basic and acidic residues" evidence="10">
    <location>
        <begin position="1906"/>
        <end position="1929"/>
    </location>
</feature>
<feature type="repeat" description="ANK" evidence="9">
    <location>
        <begin position="463"/>
        <end position="495"/>
    </location>
</feature>
<dbReference type="PROSITE" id="PS50297">
    <property type="entry name" value="ANK_REP_REGION"/>
    <property type="match status" value="21"/>
</dbReference>
<dbReference type="FunFam" id="2.60.220.30:FF:000005">
    <property type="entry name" value="Ankyrin-2 isoform 2"/>
    <property type="match status" value="1"/>
</dbReference>
<protein>
    <submittedName>
        <fullName evidence="13">Ankyrin 3</fullName>
    </submittedName>
</protein>
<keyword evidence="4" id="KW-0597">Phosphoprotein</keyword>
<feature type="region of interest" description="Disordered" evidence="10">
    <location>
        <begin position="3072"/>
        <end position="3139"/>
    </location>
</feature>
<feature type="domain" description="ZU5" evidence="12">
    <location>
        <begin position="1150"/>
        <end position="1297"/>
    </location>
</feature>
<feature type="compositionally biased region" description="Basic and acidic residues" evidence="10">
    <location>
        <begin position="3313"/>
        <end position="3322"/>
    </location>
</feature>
<feature type="compositionally biased region" description="Basic and acidic residues" evidence="10">
    <location>
        <begin position="3703"/>
        <end position="3714"/>
    </location>
</feature>
<feature type="region of interest" description="Disordered" evidence="10">
    <location>
        <begin position="1769"/>
        <end position="1790"/>
    </location>
</feature>
<feature type="repeat" description="ANK" evidence="9">
    <location>
        <begin position="129"/>
        <end position="161"/>
    </location>
</feature>
<feature type="repeat" description="ANK" evidence="9">
    <location>
        <begin position="232"/>
        <end position="264"/>
    </location>
</feature>
<feature type="region of interest" description="Disordered" evidence="10">
    <location>
        <begin position="1886"/>
        <end position="1956"/>
    </location>
</feature>
<feature type="repeat" description="ANK" evidence="9">
    <location>
        <begin position="430"/>
        <end position="462"/>
    </location>
</feature>
<dbReference type="InterPro" id="IPR036770">
    <property type="entry name" value="Ankyrin_rpt-contain_sf"/>
</dbReference>
<feature type="repeat" description="ANK" evidence="9">
    <location>
        <begin position="364"/>
        <end position="396"/>
    </location>
</feature>
<dbReference type="Ensembl" id="ENSABRT00000037148.1">
    <property type="protein sequence ID" value="ENSABRP00000026536.1"/>
    <property type="gene ID" value="ENSABRG00000021305.1"/>
</dbReference>
<feature type="compositionally biased region" description="Basic and acidic residues" evidence="10">
    <location>
        <begin position="2264"/>
        <end position="2284"/>
    </location>
</feature>
<dbReference type="FunFam" id="2.60.220.30:FF:000009">
    <property type="entry name" value="Ankyrin 2, isoform G"/>
    <property type="match status" value="1"/>
</dbReference>
<feature type="region of interest" description="Disordered" evidence="10">
    <location>
        <begin position="2690"/>
        <end position="2974"/>
    </location>
</feature>
<dbReference type="InterPro" id="IPR011029">
    <property type="entry name" value="DEATH-like_dom_sf"/>
</dbReference>
<feature type="repeat" description="ANK" evidence="9">
    <location>
        <begin position="595"/>
        <end position="627"/>
    </location>
</feature>
<evidence type="ECO:0000259" key="12">
    <source>
        <dbReference type="PROSITE" id="PS51145"/>
    </source>
</evidence>
<evidence type="ECO:0000256" key="1">
    <source>
        <dbReference type="ARBA" id="ARBA00004245"/>
    </source>
</evidence>
<reference evidence="13" key="1">
    <citation type="submission" date="2025-08" db="UniProtKB">
        <authorList>
            <consortium name="Ensembl"/>
        </authorList>
    </citation>
    <scope>IDENTIFICATION</scope>
</reference>
<dbReference type="SMART" id="SM00248">
    <property type="entry name" value="ANK"/>
    <property type="match status" value="22"/>
</dbReference>
<dbReference type="FunFam" id="2.60.220.30:FF:000001">
    <property type="entry name" value="Ankyrin-3 isoform 2"/>
    <property type="match status" value="1"/>
</dbReference>
<feature type="region of interest" description="Disordered" evidence="10">
    <location>
        <begin position="3639"/>
        <end position="3661"/>
    </location>
</feature>
<dbReference type="FunFam" id="1.25.40.20:FF:000001">
    <property type="entry name" value="Ankyrin-2 isoform 2"/>
    <property type="match status" value="1"/>
</dbReference>
<dbReference type="Proteomes" id="UP000694426">
    <property type="component" value="Unplaced"/>
</dbReference>
<feature type="compositionally biased region" description="Basic and acidic residues" evidence="10">
    <location>
        <begin position="1707"/>
        <end position="1728"/>
    </location>
</feature>
<feature type="compositionally biased region" description="Polar residues" evidence="10">
    <location>
        <begin position="1996"/>
        <end position="2006"/>
    </location>
</feature>
<evidence type="ECO:0000256" key="3">
    <source>
        <dbReference type="ARBA" id="ARBA00022490"/>
    </source>
</evidence>
<feature type="domain" description="Death" evidence="11">
    <location>
        <begin position="3533"/>
        <end position="3576"/>
    </location>
</feature>
<feature type="repeat" description="ANK" evidence="9">
    <location>
        <begin position="628"/>
        <end position="660"/>
    </location>
</feature>
<dbReference type="GO" id="GO:0005856">
    <property type="term" value="C:cytoskeleton"/>
    <property type="evidence" value="ECO:0007669"/>
    <property type="project" value="UniProtKB-SubCell"/>
</dbReference>
<feature type="repeat" description="ANK" evidence="9">
    <location>
        <begin position="63"/>
        <end position="95"/>
    </location>
</feature>
<evidence type="ECO:0000313" key="13">
    <source>
        <dbReference type="Ensembl" id="ENSABRP00000026536.1"/>
    </source>
</evidence>
<evidence type="ECO:0000256" key="6">
    <source>
        <dbReference type="ARBA" id="ARBA00023043"/>
    </source>
</evidence>
<dbReference type="FunFam" id="2.60.40.2660:FF:000001">
    <property type="entry name" value="Ankyrin-3 isoform 2"/>
    <property type="match status" value="1"/>
</dbReference>
<dbReference type="GO" id="GO:0016020">
    <property type="term" value="C:membrane"/>
    <property type="evidence" value="ECO:0007669"/>
    <property type="project" value="UniProtKB-SubCell"/>
</dbReference>
<feature type="compositionally biased region" description="Polar residues" evidence="10">
    <location>
        <begin position="1891"/>
        <end position="1905"/>
    </location>
</feature>
<feature type="region of interest" description="Disordered" evidence="10">
    <location>
        <begin position="3469"/>
        <end position="3531"/>
    </location>
</feature>
<feature type="compositionally biased region" description="Basic and acidic residues" evidence="10">
    <location>
        <begin position="3721"/>
        <end position="3737"/>
    </location>
</feature>
<evidence type="ECO:0000256" key="5">
    <source>
        <dbReference type="ARBA" id="ARBA00022737"/>
    </source>
</evidence>
<feature type="compositionally biased region" description="Polar residues" evidence="10">
    <location>
        <begin position="3777"/>
        <end position="3793"/>
    </location>
</feature>
<feature type="region of interest" description="Disordered" evidence="10">
    <location>
        <begin position="2594"/>
        <end position="2639"/>
    </location>
</feature>
<dbReference type="Pfam" id="PF17809">
    <property type="entry name" value="UPA_2"/>
    <property type="match status" value="1"/>
</dbReference>
<feature type="region of interest" description="Disordered" evidence="10">
    <location>
        <begin position="3282"/>
        <end position="3416"/>
    </location>
</feature>
<dbReference type="Pfam" id="PF13637">
    <property type="entry name" value="Ank_4"/>
    <property type="match status" value="2"/>
</dbReference>
<dbReference type="PROSITE" id="PS50017">
    <property type="entry name" value="DEATH_DOMAIN"/>
    <property type="match status" value="1"/>
</dbReference>
<evidence type="ECO:0000256" key="10">
    <source>
        <dbReference type="SAM" id="MobiDB-lite"/>
    </source>
</evidence>
<dbReference type="PANTHER" id="PTHR24123">
    <property type="entry name" value="ANKYRIN REPEAT-CONTAINING"/>
    <property type="match status" value="1"/>
</dbReference>
<dbReference type="FunFam" id="1.25.40.20:FF:000003">
    <property type="entry name" value="Ankyrin, isoform B"/>
    <property type="match status" value="1"/>
</dbReference>
<feature type="compositionally biased region" description="Polar residues" evidence="10">
    <location>
        <begin position="1729"/>
        <end position="1738"/>
    </location>
</feature>
<dbReference type="Gene3D" id="1.25.40.20">
    <property type="entry name" value="Ankyrin repeat-containing domain"/>
    <property type="match status" value="3"/>
</dbReference>
<dbReference type="InterPro" id="IPR051165">
    <property type="entry name" value="Multifunctional_ANK_Repeat"/>
</dbReference>
<feature type="region of interest" description="Disordered" evidence="10">
    <location>
        <begin position="2187"/>
        <end position="2229"/>
    </location>
</feature>
<feature type="compositionally biased region" description="Basic and acidic residues" evidence="10">
    <location>
        <begin position="1937"/>
        <end position="1956"/>
    </location>
</feature>
<dbReference type="GeneTree" id="ENSGT00940000154939"/>
<feature type="region of interest" description="Disordered" evidence="10">
    <location>
        <begin position="3000"/>
        <end position="3041"/>
    </location>
</feature>
<keyword evidence="5" id="KW-0677">Repeat</keyword>
<keyword evidence="6 9" id="KW-0040">ANK repeat</keyword>
<feature type="compositionally biased region" description="Polar residues" evidence="10">
    <location>
        <begin position="3235"/>
        <end position="3249"/>
    </location>
</feature>
<evidence type="ECO:0000259" key="11">
    <source>
        <dbReference type="PROSITE" id="PS50017"/>
    </source>
</evidence>
<feature type="compositionally biased region" description="Polar residues" evidence="10">
    <location>
        <begin position="2285"/>
        <end position="2297"/>
    </location>
</feature>
<gene>
    <name evidence="13" type="primary">ANK3</name>
</gene>
<dbReference type="Pfam" id="PF00023">
    <property type="entry name" value="Ank"/>
    <property type="match status" value="2"/>
</dbReference>
<feature type="compositionally biased region" description="Low complexity" evidence="10">
    <location>
        <begin position="3295"/>
        <end position="3307"/>
    </location>
</feature>
<feature type="compositionally biased region" description="Basic and acidic residues" evidence="10">
    <location>
        <begin position="3000"/>
        <end position="3013"/>
    </location>
</feature>